<dbReference type="EMBL" id="LS398110">
    <property type="protein sequence ID" value="SPP95361.1"/>
    <property type="molecule type" value="Genomic_DNA"/>
</dbReference>
<name>A0A2U3Q1S1_9BRAD</name>
<dbReference type="KEGG" id="bvz:BRAD3257_4368"/>
<evidence type="ECO:0000313" key="2">
    <source>
        <dbReference type="Proteomes" id="UP000246085"/>
    </source>
</evidence>
<proteinExistence type="predicted"/>
<protein>
    <submittedName>
        <fullName evidence="1">Uncharacterized protein</fullName>
    </submittedName>
</protein>
<accession>A0A2U3Q1S1</accession>
<reference evidence="1 2" key="1">
    <citation type="submission" date="2018-03" db="EMBL/GenBank/DDBJ databases">
        <authorList>
            <person name="Gully D."/>
        </authorList>
    </citation>
    <scope>NUCLEOTIDE SEQUENCE [LARGE SCALE GENOMIC DNA]</scope>
    <source>
        <strain evidence="1">ORS3257</strain>
    </source>
</reference>
<sequence length="81" mass="8882">MMRPPRPVCGPSFVGWISNHGQFPDVFAEAGNGFVRAPFCFVAARGRNKTAIADVRRDIFRVKGPETDKEPARLAGPGRAR</sequence>
<evidence type="ECO:0000313" key="1">
    <source>
        <dbReference type="EMBL" id="SPP95361.1"/>
    </source>
</evidence>
<dbReference type="AlphaFoldDB" id="A0A2U3Q1S1"/>
<organism evidence="1 2">
    <name type="scientific">Bradyrhizobium vignae</name>
    <dbReference type="NCBI Taxonomy" id="1549949"/>
    <lineage>
        <taxon>Bacteria</taxon>
        <taxon>Pseudomonadati</taxon>
        <taxon>Pseudomonadota</taxon>
        <taxon>Alphaproteobacteria</taxon>
        <taxon>Hyphomicrobiales</taxon>
        <taxon>Nitrobacteraceae</taxon>
        <taxon>Bradyrhizobium</taxon>
    </lineage>
</organism>
<dbReference type="Proteomes" id="UP000246085">
    <property type="component" value="Chromosome BRAD3257"/>
</dbReference>
<gene>
    <name evidence="1" type="ORF">BRAD3257_4368</name>
</gene>